<accession>A0A975CCP9</accession>
<evidence type="ECO:0000313" key="7">
    <source>
        <dbReference type="EMBL" id="QTD43970.1"/>
    </source>
</evidence>
<dbReference type="CDD" id="cd06170">
    <property type="entry name" value="LuxR_C_like"/>
    <property type="match status" value="1"/>
</dbReference>
<evidence type="ECO:0000313" key="8">
    <source>
        <dbReference type="Proteomes" id="UP000663903"/>
    </source>
</evidence>
<dbReference type="InterPro" id="IPR036388">
    <property type="entry name" value="WH-like_DNA-bd_sf"/>
</dbReference>
<dbReference type="SMART" id="SM00421">
    <property type="entry name" value="HTH_LUXR"/>
    <property type="match status" value="1"/>
</dbReference>
<dbReference type="GO" id="GO:0000160">
    <property type="term" value="P:phosphorelay signal transduction system"/>
    <property type="evidence" value="ECO:0007669"/>
    <property type="project" value="InterPro"/>
</dbReference>
<name>A0A975CCP9_9BURK</name>
<protein>
    <submittedName>
        <fullName evidence="7">Response regulator transcription factor</fullName>
    </submittedName>
</protein>
<dbReference type="InterPro" id="IPR001789">
    <property type="entry name" value="Sig_transdc_resp-reg_receiver"/>
</dbReference>
<dbReference type="Gene3D" id="1.10.10.10">
    <property type="entry name" value="Winged helix-like DNA-binding domain superfamily/Winged helix DNA-binding domain"/>
    <property type="match status" value="1"/>
</dbReference>
<dbReference type="GO" id="GO:0006355">
    <property type="term" value="P:regulation of DNA-templated transcription"/>
    <property type="evidence" value="ECO:0007669"/>
    <property type="project" value="InterPro"/>
</dbReference>
<dbReference type="Proteomes" id="UP000663903">
    <property type="component" value="Chromosome"/>
</dbReference>
<dbReference type="EMBL" id="CP071796">
    <property type="protein sequence ID" value="QTD43970.1"/>
    <property type="molecule type" value="Genomic_DNA"/>
</dbReference>
<evidence type="ECO:0000256" key="3">
    <source>
        <dbReference type="ARBA" id="ARBA00023163"/>
    </source>
</evidence>
<feature type="domain" description="HTH luxR-type" evidence="5">
    <location>
        <begin position="167"/>
        <end position="232"/>
    </location>
</feature>
<dbReference type="SMART" id="SM00448">
    <property type="entry name" value="REC"/>
    <property type="match status" value="1"/>
</dbReference>
<dbReference type="CDD" id="cd00156">
    <property type="entry name" value="REC"/>
    <property type="match status" value="1"/>
</dbReference>
<keyword evidence="4" id="KW-0597">Phosphoprotein</keyword>
<dbReference type="PRINTS" id="PR00038">
    <property type="entry name" value="HTHLUXR"/>
</dbReference>
<sequence length="235" mass="25082">MQIRSVTNISLPPLTTNAGPVLVVEDDASVQQRLRAVLVGLGYSPDSGLLFADSLRLARQRLAHHTLGLALVDLGLPDGNGTELIAELRAAHPDLPIMVISSFSDEATIFAALRVGASGYVLKERDDVEVALAIRSALRGGAPIDPFIARRILQQLPPPSAGNDQALKTDATPLTPRESEILRLVAQGLSNRAIAAQLGIAVTTVESHAKRIYQKLAVESRTQAIRVARKNGMIV</sequence>
<dbReference type="AlphaFoldDB" id="A0A975CCP9"/>
<dbReference type="InterPro" id="IPR039420">
    <property type="entry name" value="WalR-like"/>
</dbReference>
<reference evidence="7" key="1">
    <citation type="submission" date="2021-03" db="EMBL/GenBank/DDBJ databases">
        <title>Ottowia sp. 27C isolated from the cloaca of a Giant Asian pond turtle (Heosemys grandis).</title>
        <authorList>
            <person name="Spergser J."/>
            <person name="Busse H.-J."/>
        </authorList>
    </citation>
    <scope>NUCLEOTIDE SEQUENCE</scope>
    <source>
        <strain evidence="7">27C</strain>
    </source>
</reference>
<organism evidence="7 8">
    <name type="scientific">Ottowia testudinis</name>
    <dbReference type="NCBI Taxonomy" id="2816950"/>
    <lineage>
        <taxon>Bacteria</taxon>
        <taxon>Pseudomonadati</taxon>
        <taxon>Pseudomonadota</taxon>
        <taxon>Betaproteobacteria</taxon>
        <taxon>Burkholderiales</taxon>
        <taxon>Comamonadaceae</taxon>
        <taxon>Ottowia</taxon>
    </lineage>
</organism>
<keyword evidence="8" id="KW-1185">Reference proteome</keyword>
<dbReference type="InterPro" id="IPR016032">
    <property type="entry name" value="Sig_transdc_resp-reg_C-effctor"/>
</dbReference>
<dbReference type="SUPFAM" id="SSF52172">
    <property type="entry name" value="CheY-like"/>
    <property type="match status" value="1"/>
</dbReference>
<dbReference type="PROSITE" id="PS50110">
    <property type="entry name" value="RESPONSE_REGULATORY"/>
    <property type="match status" value="1"/>
</dbReference>
<dbReference type="InterPro" id="IPR011006">
    <property type="entry name" value="CheY-like_superfamily"/>
</dbReference>
<dbReference type="Gene3D" id="3.40.50.2300">
    <property type="match status" value="1"/>
</dbReference>
<dbReference type="SUPFAM" id="SSF46894">
    <property type="entry name" value="C-terminal effector domain of the bipartite response regulators"/>
    <property type="match status" value="1"/>
</dbReference>
<dbReference type="Pfam" id="PF00072">
    <property type="entry name" value="Response_reg"/>
    <property type="match status" value="1"/>
</dbReference>
<evidence type="ECO:0000256" key="4">
    <source>
        <dbReference type="PROSITE-ProRule" id="PRU00169"/>
    </source>
</evidence>
<dbReference type="PANTHER" id="PTHR43214:SF41">
    <property type="entry name" value="NITRATE_NITRITE RESPONSE REGULATOR PROTEIN NARP"/>
    <property type="match status" value="1"/>
</dbReference>
<dbReference type="Pfam" id="PF00196">
    <property type="entry name" value="GerE"/>
    <property type="match status" value="1"/>
</dbReference>
<keyword evidence="3" id="KW-0804">Transcription</keyword>
<evidence type="ECO:0000259" key="6">
    <source>
        <dbReference type="PROSITE" id="PS50110"/>
    </source>
</evidence>
<dbReference type="PROSITE" id="PS50043">
    <property type="entry name" value="HTH_LUXR_2"/>
    <property type="match status" value="1"/>
</dbReference>
<dbReference type="InterPro" id="IPR000792">
    <property type="entry name" value="Tscrpt_reg_LuxR_C"/>
</dbReference>
<evidence type="ECO:0000259" key="5">
    <source>
        <dbReference type="PROSITE" id="PS50043"/>
    </source>
</evidence>
<keyword evidence="2" id="KW-0238">DNA-binding</keyword>
<dbReference type="KEGG" id="otd:J1M35_12550"/>
<dbReference type="RefSeq" id="WP_208007377.1">
    <property type="nucleotide sequence ID" value="NZ_CP071796.1"/>
</dbReference>
<feature type="domain" description="Response regulatory" evidence="6">
    <location>
        <begin position="20"/>
        <end position="138"/>
    </location>
</feature>
<dbReference type="GO" id="GO:0003677">
    <property type="term" value="F:DNA binding"/>
    <property type="evidence" value="ECO:0007669"/>
    <property type="project" value="UniProtKB-KW"/>
</dbReference>
<evidence type="ECO:0000256" key="2">
    <source>
        <dbReference type="ARBA" id="ARBA00023125"/>
    </source>
</evidence>
<dbReference type="PANTHER" id="PTHR43214">
    <property type="entry name" value="TWO-COMPONENT RESPONSE REGULATOR"/>
    <property type="match status" value="1"/>
</dbReference>
<keyword evidence="1" id="KW-0805">Transcription regulation</keyword>
<feature type="modified residue" description="4-aspartylphosphate" evidence="4">
    <location>
        <position position="73"/>
    </location>
</feature>
<dbReference type="PROSITE" id="PS00622">
    <property type="entry name" value="HTH_LUXR_1"/>
    <property type="match status" value="1"/>
</dbReference>
<gene>
    <name evidence="7" type="ORF">J1M35_12550</name>
</gene>
<evidence type="ECO:0000256" key="1">
    <source>
        <dbReference type="ARBA" id="ARBA00023015"/>
    </source>
</evidence>
<proteinExistence type="predicted"/>